<reference evidence="2" key="1">
    <citation type="submission" date="2021-05" db="EMBL/GenBank/DDBJ databases">
        <authorList>
            <person name="Alioto T."/>
            <person name="Alioto T."/>
            <person name="Gomez Garrido J."/>
        </authorList>
    </citation>
    <scope>NUCLEOTIDE SEQUENCE</scope>
</reference>
<keyword evidence="1" id="KW-0472">Membrane</keyword>
<feature type="transmembrane region" description="Helical" evidence="1">
    <location>
        <begin position="20"/>
        <end position="42"/>
    </location>
</feature>
<proteinExistence type="predicted"/>
<name>A0A8D8F3W3_CULPI</name>
<organism evidence="2">
    <name type="scientific">Culex pipiens</name>
    <name type="common">House mosquito</name>
    <dbReference type="NCBI Taxonomy" id="7175"/>
    <lineage>
        <taxon>Eukaryota</taxon>
        <taxon>Metazoa</taxon>
        <taxon>Ecdysozoa</taxon>
        <taxon>Arthropoda</taxon>
        <taxon>Hexapoda</taxon>
        <taxon>Insecta</taxon>
        <taxon>Pterygota</taxon>
        <taxon>Neoptera</taxon>
        <taxon>Endopterygota</taxon>
        <taxon>Diptera</taxon>
        <taxon>Nematocera</taxon>
        <taxon>Culicoidea</taxon>
        <taxon>Culicidae</taxon>
        <taxon>Culicinae</taxon>
        <taxon>Culicini</taxon>
        <taxon>Culex</taxon>
        <taxon>Culex</taxon>
    </lineage>
</organism>
<accession>A0A8D8F3W3</accession>
<keyword evidence="1" id="KW-1133">Transmembrane helix</keyword>
<evidence type="ECO:0000313" key="2">
    <source>
        <dbReference type="EMBL" id="CAG6455984.1"/>
    </source>
</evidence>
<protein>
    <submittedName>
        <fullName evidence="2">(northern house mosquito) hypothetical protein</fullName>
    </submittedName>
</protein>
<dbReference type="EMBL" id="HBUE01029800">
    <property type="protein sequence ID" value="CAG6455984.1"/>
    <property type="molecule type" value="Transcribed_RNA"/>
</dbReference>
<sequence>MQCFCFLNFYPAFTTVNENVVIILLMWFCCCCIMCLIVTNIAQISTDPKNRSYLAQGRAEYGAFKKRSRFFVVCVCLFTQTIRKDVQFSQIFVEKTDAHNTNVCFKAIVFEWRGGQEVKGFTGWWLHIYLGYIFI</sequence>
<dbReference type="AlphaFoldDB" id="A0A8D8F3W3"/>
<evidence type="ECO:0000256" key="1">
    <source>
        <dbReference type="SAM" id="Phobius"/>
    </source>
</evidence>
<keyword evidence="1" id="KW-0812">Transmembrane</keyword>